<feature type="compositionally biased region" description="Basic and acidic residues" evidence="4">
    <location>
        <begin position="562"/>
        <end position="572"/>
    </location>
</feature>
<dbReference type="SMART" id="SM00330">
    <property type="entry name" value="PIPKc"/>
    <property type="match status" value="1"/>
</dbReference>
<dbReference type="InterPro" id="IPR027484">
    <property type="entry name" value="PInositol-4-P-5-kinase_N"/>
</dbReference>
<dbReference type="Ensembl" id="ENSCJPT00005010384.1">
    <property type="protein sequence ID" value="ENSCJPP00005006610.1"/>
    <property type="gene ID" value="ENSCJPG00005006165.1"/>
</dbReference>
<keyword evidence="7" id="KW-1185">Reference proteome</keyword>
<keyword evidence="3" id="KW-0418">Kinase</keyword>
<gene>
    <name evidence="6" type="primary">CACTIN</name>
</gene>
<dbReference type="CDD" id="cd17308">
    <property type="entry name" value="PIPKc_PIP5K1C"/>
    <property type="match status" value="1"/>
</dbReference>
<dbReference type="Proteomes" id="UP000694412">
    <property type="component" value="Chromosome 28"/>
</dbReference>
<organism evidence="6 7">
    <name type="scientific">Coturnix japonica</name>
    <name type="common">Japanese quail</name>
    <name type="synonym">Coturnix coturnix japonica</name>
    <dbReference type="NCBI Taxonomy" id="93934"/>
    <lineage>
        <taxon>Eukaryota</taxon>
        <taxon>Metazoa</taxon>
        <taxon>Chordata</taxon>
        <taxon>Craniata</taxon>
        <taxon>Vertebrata</taxon>
        <taxon>Euteleostomi</taxon>
        <taxon>Archelosauria</taxon>
        <taxon>Archosauria</taxon>
        <taxon>Dinosauria</taxon>
        <taxon>Saurischia</taxon>
        <taxon>Theropoda</taxon>
        <taxon>Coelurosauria</taxon>
        <taxon>Aves</taxon>
        <taxon>Neognathae</taxon>
        <taxon>Galloanserae</taxon>
        <taxon>Galliformes</taxon>
        <taxon>Phasianidae</taxon>
        <taxon>Perdicinae</taxon>
        <taxon>Coturnix</taxon>
    </lineage>
</organism>
<feature type="region of interest" description="Disordered" evidence="4">
    <location>
        <begin position="619"/>
        <end position="639"/>
    </location>
</feature>
<evidence type="ECO:0000256" key="3">
    <source>
        <dbReference type="PROSITE-ProRule" id="PRU00781"/>
    </source>
</evidence>
<dbReference type="PANTHER" id="PTHR23086:SF26">
    <property type="entry name" value="PHOSPHATIDYLINOSITOL 4-PHOSPHATE 5-KINASE TYPE-1 GAMMA"/>
    <property type="match status" value="1"/>
</dbReference>
<dbReference type="InterPro" id="IPR002498">
    <property type="entry name" value="PInositol-4-P-4/5-kinase_core"/>
</dbReference>
<dbReference type="FunFam" id="3.30.800.10:FF:000001">
    <property type="entry name" value="phosphatidylinositol 4-phosphate 5-kinase type-1 gamma"/>
    <property type="match status" value="1"/>
</dbReference>
<protein>
    <submittedName>
        <fullName evidence="6">Phosphatidylinositol-4-phosphate 5-kinase type 1 gamma</fullName>
    </submittedName>
</protein>
<dbReference type="GeneTree" id="ENSGT00950000183102"/>
<reference evidence="6" key="2">
    <citation type="submission" date="2025-08" db="UniProtKB">
        <authorList>
            <consortium name="Ensembl"/>
        </authorList>
    </citation>
    <scope>IDENTIFICATION</scope>
</reference>
<sequence length="671" mass="73823">MELDVPDVPEEAEGSAVAGAGAITPESGAGGPDAAGGLAPKKAAITEGPSLPGQPGQGKKIGHRSVDASGETTYKKTTSSTLKGAIQLGIGYTVGNLSSKPERDVLMQDFYVVESIFFPSEGSNLTPAHHYADFRFKTYAPVAFRYFRELFGIRPDDYLYSLCNEPLIELSNPGASGSLFYVTSDDEFIIKTVMHKEAEFLQKLLPGYYMNLNQNPRTLLPKFYGLYCVQSGGKNIRVVVMNNILPRVVKMHLKFDLKGSTYKRRASKKEKEKSSPTYKDLDFIQDMPEGLMLDADTFSALVKTLQRDCLVLESFKIMDYSLLLGVHNIDQQERERQSEGAHSTSDEKRPVGQKALYSTAMESIQGGAARGESIDTDDTMGGIPAVNGKGERLLLHVGIIDILQSYRFIKKLEHTWKALVHDGDTVSVHRPSFYAERFFKFMTNTVFRKNSSLKSSPSKKGRSALLAVKTPGPTAAFSASQLPSEKDETQYDLRAARSYPTLDDEGRPDLLPCTPPSFEEATTASIATTLSSTSLSVPERSPSETSEQPRYRRRTHSSGQDGRSHEEVRVEEEISDQQISVELEPKCDVEIVAPEEDKEEAASSACAIVMSTATIEVETASQASEPASQASDEDDVPVTDIYFPTDERSWVYSPLHYSAQLHSVSDEESDT</sequence>
<feature type="compositionally biased region" description="Low complexity" evidence="4">
    <location>
        <begin position="620"/>
        <end position="630"/>
    </location>
</feature>
<feature type="region of interest" description="Disordered" evidence="4">
    <location>
        <begin position="1"/>
        <end position="74"/>
    </location>
</feature>
<dbReference type="GO" id="GO:0016308">
    <property type="term" value="F:1-phosphatidylinositol-4-phosphate 5-kinase activity"/>
    <property type="evidence" value="ECO:0007669"/>
    <property type="project" value="TreeGrafter"/>
</dbReference>
<name>A0A8C2Y7R2_COTJA</name>
<reference evidence="6" key="1">
    <citation type="submission" date="2015-11" db="EMBL/GenBank/DDBJ databases">
        <authorList>
            <consortium name="International Coturnix japonica Genome Analysis Consortium"/>
            <person name="Warren W."/>
            <person name="Burt D.W."/>
            <person name="Antin P.B."/>
            <person name="Lanford R."/>
            <person name="Gros J."/>
            <person name="Wilson R.K."/>
        </authorList>
    </citation>
    <scope>NUCLEOTIDE SEQUENCE [LARGE SCALE GENOMIC DNA]</scope>
</reference>
<dbReference type="PANTHER" id="PTHR23086">
    <property type="entry name" value="PHOSPHATIDYLINOSITOL-4-PHOSPHATE 5-KINASE"/>
    <property type="match status" value="1"/>
</dbReference>
<dbReference type="InterPro" id="IPR023610">
    <property type="entry name" value="PInositol-4/5-P-5/4-kinase"/>
</dbReference>
<evidence type="ECO:0000313" key="7">
    <source>
        <dbReference type="Proteomes" id="UP000694412"/>
    </source>
</evidence>
<evidence type="ECO:0000256" key="4">
    <source>
        <dbReference type="SAM" id="MobiDB-lite"/>
    </source>
</evidence>
<keyword evidence="3" id="KW-0808">Transferase</keyword>
<feature type="domain" description="PIPK" evidence="5">
    <location>
        <begin position="78"/>
        <end position="446"/>
    </location>
</feature>
<feature type="region of interest" description="Disordered" evidence="4">
    <location>
        <begin position="498"/>
        <end position="517"/>
    </location>
</feature>
<dbReference type="Gene3D" id="3.30.800.10">
    <property type="entry name" value="Phosphatidylinositol Phosphate Kinase II Beta"/>
    <property type="match status" value="1"/>
</dbReference>
<evidence type="ECO:0000256" key="1">
    <source>
        <dbReference type="ARBA" id="ARBA00004496"/>
    </source>
</evidence>
<dbReference type="PROSITE" id="PS51455">
    <property type="entry name" value="PIPK"/>
    <property type="match status" value="1"/>
</dbReference>
<comment type="subcellular location">
    <subcellularLocation>
        <location evidence="1">Cytoplasm</location>
    </subcellularLocation>
</comment>
<dbReference type="InterPro" id="IPR027483">
    <property type="entry name" value="PInositol-4-P-4/5-kinase_C_sf"/>
</dbReference>
<evidence type="ECO:0000256" key="2">
    <source>
        <dbReference type="ARBA" id="ARBA00022490"/>
    </source>
</evidence>
<reference evidence="6" key="3">
    <citation type="submission" date="2025-09" db="UniProtKB">
        <authorList>
            <consortium name="Ensembl"/>
        </authorList>
    </citation>
    <scope>IDENTIFICATION</scope>
</reference>
<evidence type="ECO:0000259" key="5">
    <source>
        <dbReference type="PROSITE" id="PS51455"/>
    </source>
</evidence>
<feature type="region of interest" description="Disordered" evidence="4">
    <location>
        <begin position="528"/>
        <end position="576"/>
    </location>
</feature>
<dbReference type="OrthoDB" id="70770at2759"/>
<dbReference type="Gene3D" id="3.30.810.10">
    <property type="entry name" value="2-Layer Sandwich"/>
    <property type="match status" value="1"/>
</dbReference>
<dbReference type="Pfam" id="PF01504">
    <property type="entry name" value="PIP5K"/>
    <property type="match status" value="1"/>
</dbReference>
<dbReference type="GO" id="GO:0005737">
    <property type="term" value="C:cytoplasm"/>
    <property type="evidence" value="ECO:0007669"/>
    <property type="project" value="UniProtKB-SubCell"/>
</dbReference>
<dbReference type="GO" id="GO:0005886">
    <property type="term" value="C:plasma membrane"/>
    <property type="evidence" value="ECO:0007669"/>
    <property type="project" value="TreeGrafter"/>
</dbReference>
<keyword evidence="3" id="KW-0547">Nucleotide-binding</keyword>
<dbReference type="AlphaFoldDB" id="A0A8C2Y7R2"/>
<dbReference type="GO" id="GO:0005524">
    <property type="term" value="F:ATP binding"/>
    <property type="evidence" value="ECO:0007669"/>
    <property type="project" value="UniProtKB-UniRule"/>
</dbReference>
<proteinExistence type="predicted"/>
<dbReference type="SUPFAM" id="SSF56104">
    <property type="entry name" value="SAICAR synthase-like"/>
    <property type="match status" value="1"/>
</dbReference>
<feature type="compositionally biased region" description="Acidic residues" evidence="4">
    <location>
        <begin position="1"/>
        <end position="13"/>
    </location>
</feature>
<evidence type="ECO:0000313" key="6">
    <source>
        <dbReference type="Ensembl" id="ENSCJPP00005006610.1"/>
    </source>
</evidence>
<keyword evidence="2" id="KW-0963">Cytoplasm</keyword>
<keyword evidence="3" id="KW-0067">ATP-binding</keyword>
<dbReference type="GO" id="GO:0046854">
    <property type="term" value="P:phosphatidylinositol phosphate biosynthetic process"/>
    <property type="evidence" value="ECO:0007669"/>
    <property type="project" value="TreeGrafter"/>
</dbReference>
<accession>A0A8C2Y7R2</accession>